<comment type="subcellular location">
    <subcellularLocation>
        <location evidence="3">Cell membrane</location>
        <topology evidence="3">Multi-pass membrane protein</topology>
    </subcellularLocation>
    <subcellularLocation>
        <location evidence="2">Secreted</location>
    </subcellularLocation>
</comment>
<dbReference type="GO" id="GO:0005886">
    <property type="term" value="C:plasma membrane"/>
    <property type="evidence" value="ECO:0007669"/>
    <property type="project" value="UniProtKB-SubCell"/>
</dbReference>
<evidence type="ECO:0000256" key="10">
    <source>
        <dbReference type="ARBA" id="ARBA00022989"/>
    </source>
</evidence>
<dbReference type="InterPro" id="IPR022924">
    <property type="entry name" value="Cardiolipin_synthase"/>
</dbReference>
<keyword evidence="9" id="KW-0677">Repeat</keyword>
<dbReference type="Pfam" id="PF13396">
    <property type="entry name" value="PLDc_N"/>
    <property type="match status" value="1"/>
</dbReference>
<keyword evidence="6" id="KW-0964">Secreted</keyword>
<dbReference type="AlphaFoldDB" id="A0A5B8LYP9"/>
<feature type="transmembrane region" description="Helical" evidence="16">
    <location>
        <begin position="40"/>
        <end position="59"/>
    </location>
</feature>
<feature type="transmembrane region" description="Helical" evidence="16">
    <location>
        <begin position="71"/>
        <end position="94"/>
    </location>
</feature>
<evidence type="ECO:0000259" key="17">
    <source>
        <dbReference type="PROSITE" id="PS50035"/>
    </source>
</evidence>
<dbReference type="Pfam" id="PF13091">
    <property type="entry name" value="PLDc_2"/>
    <property type="match status" value="2"/>
</dbReference>
<keyword evidence="14" id="KW-1208">Phospholipid metabolism</keyword>
<evidence type="ECO:0000256" key="13">
    <source>
        <dbReference type="ARBA" id="ARBA00023209"/>
    </source>
</evidence>
<comment type="function">
    <text evidence="1">Could be a virulence factor.</text>
</comment>
<name>A0A5B8LYP9_9HYPH</name>
<keyword evidence="4" id="KW-1003">Cell membrane</keyword>
<evidence type="ECO:0000256" key="8">
    <source>
        <dbReference type="ARBA" id="ARBA00022692"/>
    </source>
</evidence>
<organism evidence="18 19">
    <name type="scientific">Devosia ginsengisoli</name>
    <dbReference type="NCBI Taxonomy" id="400770"/>
    <lineage>
        <taxon>Bacteria</taxon>
        <taxon>Pseudomonadati</taxon>
        <taxon>Pseudomonadota</taxon>
        <taxon>Alphaproteobacteria</taxon>
        <taxon>Hyphomicrobiales</taxon>
        <taxon>Devosiaceae</taxon>
        <taxon>Devosia</taxon>
    </lineage>
</organism>
<evidence type="ECO:0000256" key="15">
    <source>
        <dbReference type="NCBIfam" id="TIGR04265"/>
    </source>
</evidence>
<evidence type="ECO:0000256" key="14">
    <source>
        <dbReference type="ARBA" id="ARBA00023264"/>
    </source>
</evidence>
<feature type="domain" description="PLD phosphodiesterase" evidence="17">
    <location>
        <begin position="246"/>
        <end position="273"/>
    </location>
</feature>
<evidence type="ECO:0000256" key="7">
    <source>
        <dbReference type="ARBA" id="ARBA00022679"/>
    </source>
</evidence>
<dbReference type="NCBIfam" id="TIGR04265">
    <property type="entry name" value="bac_cardiolipin"/>
    <property type="match status" value="1"/>
</dbReference>
<evidence type="ECO:0000256" key="9">
    <source>
        <dbReference type="ARBA" id="ARBA00022737"/>
    </source>
</evidence>
<dbReference type="OrthoDB" id="9762009at2"/>
<evidence type="ECO:0000313" key="19">
    <source>
        <dbReference type="Proteomes" id="UP000315364"/>
    </source>
</evidence>
<keyword evidence="10 16" id="KW-1133">Transmembrane helix</keyword>
<dbReference type="PANTHER" id="PTHR21248:SF22">
    <property type="entry name" value="PHOSPHOLIPASE D"/>
    <property type="match status" value="1"/>
</dbReference>
<evidence type="ECO:0000256" key="3">
    <source>
        <dbReference type="ARBA" id="ARBA00004651"/>
    </source>
</evidence>
<feature type="domain" description="PLD phosphodiesterase" evidence="17">
    <location>
        <begin position="421"/>
        <end position="448"/>
    </location>
</feature>
<keyword evidence="12 16" id="KW-0472">Membrane</keyword>
<evidence type="ECO:0000256" key="12">
    <source>
        <dbReference type="ARBA" id="ARBA00023136"/>
    </source>
</evidence>
<dbReference type="PROSITE" id="PS50035">
    <property type="entry name" value="PLD"/>
    <property type="match status" value="2"/>
</dbReference>
<dbReference type="CDD" id="cd09155">
    <property type="entry name" value="PLDc_PaCLS_like_1"/>
    <property type="match status" value="1"/>
</dbReference>
<evidence type="ECO:0000256" key="2">
    <source>
        <dbReference type="ARBA" id="ARBA00004613"/>
    </source>
</evidence>
<dbReference type="Proteomes" id="UP000315364">
    <property type="component" value="Chromosome"/>
</dbReference>
<evidence type="ECO:0000256" key="1">
    <source>
        <dbReference type="ARBA" id="ARBA00003145"/>
    </source>
</evidence>
<dbReference type="InterPro" id="IPR027379">
    <property type="entry name" value="CLS_N"/>
</dbReference>
<dbReference type="EC" id="2.7.8.-" evidence="15"/>
<dbReference type="KEGG" id="dea:FPZ08_04360"/>
<keyword evidence="11" id="KW-0443">Lipid metabolism</keyword>
<gene>
    <name evidence="18" type="primary">cls</name>
    <name evidence="18" type="ORF">FPZ08_04360</name>
</gene>
<keyword evidence="13" id="KW-0594">Phospholipid biosynthesis</keyword>
<keyword evidence="5" id="KW-0444">Lipid biosynthesis</keyword>
<dbReference type="SUPFAM" id="SSF56024">
    <property type="entry name" value="Phospholipase D/nuclease"/>
    <property type="match status" value="2"/>
</dbReference>
<dbReference type="GO" id="GO:0008808">
    <property type="term" value="F:cardiolipin synthase activity"/>
    <property type="evidence" value="ECO:0007669"/>
    <property type="project" value="UniProtKB-UniRule"/>
</dbReference>
<dbReference type="InterPro" id="IPR025202">
    <property type="entry name" value="PLD-like_dom"/>
</dbReference>
<dbReference type="InterPro" id="IPR001736">
    <property type="entry name" value="PLipase_D/transphosphatidylase"/>
</dbReference>
<dbReference type="SMART" id="SM00155">
    <property type="entry name" value="PLDc"/>
    <property type="match status" value="2"/>
</dbReference>
<sequence>MLSTAGIVQSCHADRVAPSRLRGGALIGIEYFLATLLAEFHVVAAIMAAVYVLAFVCAVREIMNSRTSQGSIAWILALALLPLPTVFLYLLFGWKAFDDYATDRIRNGRAARPLRAKDLALIDRETSHKWPVQVKVSEVPFLNGNDVELLVDGRATFDSIFAGIEKAKDYLLVQFYIVRDDALGQELAERLIERANAGVKVFLLYDDIGSTGMPKRYRAELRKAGIKVAGFNQRHKFLRFYGPTRINYRNHRKIVVVDGEHAWVGGHNVGVEYLGDDPRFGRWRDTHVRVSGPAALGCALLFREDWEWATGEVLPATPPETVATPGDQSVLVMGSGPADKLEECAIAFTDIIGRARERVWIVSPYFVPDTDIRTALYAAKLRGVDVRVMLPNEPDHKLVWLASIAHADAMIEHGVSIYRYQDGFLHQKVVLMDDQIASIGSVNFDNRSFAINFEITLWFADQHTIDNVEAMLAEDFKLCRQVDLNEVRGRSMWMRFLTQAAKLLSPLL</sequence>
<keyword evidence="8 16" id="KW-0812">Transmembrane</keyword>
<evidence type="ECO:0000313" key="18">
    <source>
        <dbReference type="EMBL" id="QDZ13186.1"/>
    </source>
</evidence>
<proteinExistence type="predicted"/>
<evidence type="ECO:0000256" key="16">
    <source>
        <dbReference type="SAM" id="Phobius"/>
    </source>
</evidence>
<dbReference type="PANTHER" id="PTHR21248">
    <property type="entry name" value="CARDIOLIPIN SYNTHASE"/>
    <property type="match status" value="1"/>
</dbReference>
<protein>
    <recommendedName>
        <fullName evidence="15">Cardiolipin synthase</fullName>
        <ecNumber evidence="15">2.7.8.-</ecNumber>
    </recommendedName>
</protein>
<reference evidence="18 19" key="1">
    <citation type="submission" date="2019-07" db="EMBL/GenBank/DDBJ databases">
        <title>Full genome sequence of Devosia sp. Gsoil 520.</title>
        <authorList>
            <person name="Im W.-T."/>
        </authorList>
    </citation>
    <scope>NUCLEOTIDE SEQUENCE [LARGE SCALE GENOMIC DNA]</scope>
    <source>
        <strain evidence="18 19">Gsoil 520</strain>
    </source>
</reference>
<keyword evidence="19" id="KW-1185">Reference proteome</keyword>
<dbReference type="GO" id="GO:0032049">
    <property type="term" value="P:cardiolipin biosynthetic process"/>
    <property type="evidence" value="ECO:0007669"/>
    <property type="project" value="UniProtKB-UniRule"/>
</dbReference>
<evidence type="ECO:0000256" key="5">
    <source>
        <dbReference type="ARBA" id="ARBA00022516"/>
    </source>
</evidence>
<evidence type="ECO:0000256" key="11">
    <source>
        <dbReference type="ARBA" id="ARBA00023098"/>
    </source>
</evidence>
<dbReference type="EMBL" id="CP042304">
    <property type="protein sequence ID" value="QDZ13186.1"/>
    <property type="molecule type" value="Genomic_DNA"/>
</dbReference>
<evidence type="ECO:0000256" key="4">
    <source>
        <dbReference type="ARBA" id="ARBA00022475"/>
    </source>
</evidence>
<keyword evidence="7" id="KW-0808">Transferase</keyword>
<evidence type="ECO:0000256" key="6">
    <source>
        <dbReference type="ARBA" id="ARBA00022525"/>
    </source>
</evidence>
<dbReference type="GO" id="GO:0005576">
    <property type="term" value="C:extracellular region"/>
    <property type="evidence" value="ECO:0007669"/>
    <property type="project" value="UniProtKB-SubCell"/>
</dbReference>
<accession>A0A5B8LYP9</accession>
<dbReference type="Gene3D" id="3.30.870.10">
    <property type="entry name" value="Endonuclease Chain A"/>
    <property type="match status" value="2"/>
</dbReference>